<evidence type="ECO:0000313" key="10">
    <source>
        <dbReference type="EMBL" id="KAH0470526.1"/>
    </source>
</evidence>
<accession>A0AAV7HPA5</accession>
<keyword evidence="6" id="KW-0496">Mitochondrion</keyword>
<keyword evidence="11" id="KW-1185">Reference proteome</keyword>
<dbReference type="PANTHER" id="PTHR45758">
    <property type="entry name" value="MITOFERRIN-1-RELATED"/>
    <property type="match status" value="1"/>
</dbReference>
<evidence type="ECO:0000256" key="8">
    <source>
        <dbReference type="PROSITE-ProRule" id="PRU00282"/>
    </source>
</evidence>
<dbReference type="PANTHER" id="PTHR45758:SF11">
    <property type="entry name" value="MITOCHONDRIAL SUBSTRATE CARRIER FAMILY PROTEIN"/>
    <property type="match status" value="1"/>
</dbReference>
<proteinExistence type="inferred from homology"/>
<evidence type="ECO:0000256" key="1">
    <source>
        <dbReference type="ARBA" id="ARBA00004225"/>
    </source>
</evidence>
<keyword evidence="3 9" id="KW-0813">Transport</keyword>
<dbReference type="GO" id="GO:0048250">
    <property type="term" value="P:iron import into the mitochondrion"/>
    <property type="evidence" value="ECO:0007669"/>
    <property type="project" value="TreeGrafter"/>
</dbReference>
<dbReference type="AlphaFoldDB" id="A0AAV7HPA5"/>
<comment type="subcellular location">
    <subcellularLocation>
        <location evidence="1">Mitochondrion membrane</location>
        <topology evidence="1">Multi-pass membrane protein</topology>
    </subcellularLocation>
</comment>
<organism evidence="10 11">
    <name type="scientific">Dendrobium chrysotoxum</name>
    <name type="common">Orchid</name>
    <dbReference type="NCBI Taxonomy" id="161865"/>
    <lineage>
        <taxon>Eukaryota</taxon>
        <taxon>Viridiplantae</taxon>
        <taxon>Streptophyta</taxon>
        <taxon>Embryophyta</taxon>
        <taxon>Tracheophyta</taxon>
        <taxon>Spermatophyta</taxon>
        <taxon>Magnoliopsida</taxon>
        <taxon>Liliopsida</taxon>
        <taxon>Asparagales</taxon>
        <taxon>Orchidaceae</taxon>
        <taxon>Epidendroideae</taxon>
        <taxon>Malaxideae</taxon>
        <taxon>Dendrobiinae</taxon>
        <taxon>Dendrobium</taxon>
    </lineage>
</organism>
<dbReference type="GO" id="GO:0015093">
    <property type="term" value="F:ferrous iron transmembrane transporter activity"/>
    <property type="evidence" value="ECO:0007669"/>
    <property type="project" value="TreeGrafter"/>
</dbReference>
<evidence type="ECO:0000256" key="9">
    <source>
        <dbReference type="RuleBase" id="RU000488"/>
    </source>
</evidence>
<feature type="repeat" description="Solcar" evidence="8">
    <location>
        <begin position="30"/>
        <end position="92"/>
    </location>
</feature>
<dbReference type="Pfam" id="PF00153">
    <property type="entry name" value="Mito_carr"/>
    <property type="match status" value="1"/>
</dbReference>
<comment type="caution">
    <text evidence="10">The sequence shown here is derived from an EMBL/GenBank/DDBJ whole genome shotgun (WGS) entry which is preliminary data.</text>
</comment>
<gene>
    <name evidence="10" type="ORF">IEQ34_000249</name>
</gene>
<sequence length="92" mass="10025">MGLGVGPAHAAYFSIYEISKRLLLIEDHLNNPAAHATTGIFATVASDVVFTPMDTVKQRLQMGSSPYKGFIDCVRRVLKEEGFWVFYGASGG</sequence>
<evidence type="ECO:0000256" key="5">
    <source>
        <dbReference type="ARBA" id="ARBA00022989"/>
    </source>
</evidence>
<comment type="similarity">
    <text evidence="2 9">Belongs to the mitochondrial carrier (TC 2.A.29) family.</text>
</comment>
<dbReference type="Proteomes" id="UP000775213">
    <property type="component" value="Unassembled WGS sequence"/>
</dbReference>
<name>A0AAV7HPA5_DENCH</name>
<dbReference type="Gene3D" id="1.50.40.10">
    <property type="entry name" value="Mitochondrial carrier domain"/>
    <property type="match status" value="1"/>
</dbReference>
<evidence type="ECO:0000256" key="3">
    <source>
        <dbReference type="ARBA" id="ARBA00022448"/>
    </source>
</evidence>
<evidence type="ECO:0000256" key="7">
    <source>
        <dbReference type="ARBA" id="ARBA00023136"/>
    </source>
</evidence>
<dbReference type="PROSITE" id="PS50920">
    <property type="entry name" value="SOLCAR"/>
    <property type="match status" value="1"/>
</dbReference>
<evidence type="ECO:0000313" key="11">
    <source>
        <dbReference type="Proteomes" id="UP000775213"/>
    </source>
</evidence>
<protein>
    <submittedName>
        <fullName evidence="10">Uncharacterized protein</fullName>
    </submittedName>
</protein>
<keyword evidence="4 8" id="KW-0812">Transmembrane</keyword>
<dbReference type="GO" id="GO:0031966">
    <property type="term" value="C:mitochondrial membrane"/>
    <property type="evidence" value="ECO:0007669"/>
    <property type="project" value="UniProtKB-SubCell"/>
</dbReference>
<dbReference type="EMBL" id="JAGFBR010000001">
    <property type="protein sequence ID" value="KAH0470526.1"/>
    <property type="molecule type" value="Genomic_DNA"/>
</dbReference>
<keyword evidence="7 8" id="KW-0472">Membrane</keyword>
<dbReference type="InterPro" id="IPR018108">
    <property type="entry name" value="MCP_transmembrane"/>
</dbReference>
<evidence type="ECO:0000256" key="6">
    <source>
        <dbReference type="ARBA" id="ARBA00023128"/>
    </source>
</evidence>
<evidence type="ECO:0000256" key="4">
    <source>
        <dbReference type="ARBA" id="ARBA00022692"/>
    </source>
</evidence>
<reference evidence="10 11" key="1">
    <citation type="journal article" date="2021" name="Hortic Res">
        <title>Chromosome-scale assembly of the Dendrobium chrysotoxum genome enhances the understanding of orchid evolution.</title>
        <authorList>
            <person name="Zhang Y."/>
            <person name="Zhang G.Q."/>
            <person name="Zhang D."/>
            <person name="Liu X.D."/>
            <person name="Xu X.Y."/>
            <person name="Sun W.H."/>
            <person name="Yu X."/>
            <person name="Zhu X."/>
            <person name="Wang Z.W."/>
            <person name="Zhao X."/>
            <person name="Zhong W.Y."/>
            <person name="Chen H."/>
            <person name="Yin W.L."/>
            <person name="Huang T."/>
            <person name="Niu S.C."/>
            <person name="Liu Z.J."/>
        </authorList>
    </citation>
    <scope>NUCLEOTIDE SEQUENCE [LARGE SCALE GENOMIC DNA]</scope>
    <source>
        <strain evidence="10">Lindl</strain>
    </source>
</reference>
<keyword evidence="5" id="KW-1133">Transmembrane helix</keyword>
<evidence type="ECO:0000256" key="2">
    <source>
        <dbReference type="ARBA" id="ARBA00006375"/>
    </source>
</evidence>
<dbReference type="InterPro" id="IPR023395">
    <property type="entry name" value="MCP_dom_sf"/>
</dbReference>
<dbReference type="SUPFAM" id="SSF103506">
    <property type="entry name" value="Mitochondrial carrier"/>
    <property type="match status" value="1"/>
</dbReference>